<gene>
    <name evidence="8" type="ORF">UCRPA7_1573</name>
</gene>
<evidence type="ECO:0000256" key="2">
    <source>
        <dbReference type="ARBA" id="ARBA00022552"/>
    </source>
</evidence>
<protein>
    <submittedName>
        <fullName evidence="8">Putative u3 small nucleolar rna-associated protein 15 protein</fullName>
    </submittedName>
</protein>
<organism evidence="8 9">
    <name type="scientific">Phaeoacremonium minimum (strain UCR-PA7)</name>
    <name type="common">Esca disease fungus</name>
    <name type="synonym">Togninia minima</name>
    <dbReference type="NCBI Taxonomy" id="1286976"/>
    <lineage>
        <taxon>Eukaryota</taxon>
        <taxon>Fungi</taxon>
        <taxon>Dikarya</taxon>
        <taxon>Ascomycota</taxon>
        <taxon>Pezizomycotina</taxon>
        <taxon>Sordariomycetes</taxon>
        <taxon>Sordariomycetidae</taxon>
        <taxon>Togniniales</taxon>
        <taxon>Togniniaceae</taxon>
        <taxon>Phaeoacremonium</taxon>
    </lineage>
</organism>
<comment type="subcellular location">
    <subcellularLocation>
        <location evidence="1">Nucleus</location>
    </subcellularLocation>
</comment>
<feature type="domain" description="U3 small nucleolar RNA-associated protein 15 C-terminal" evidence="7">
    <location>
        <begin position="5"/>
        <end position="156"/>
    </location>
</feature>
<dbReference type="PANTHER" id="PTHR19924:SF26">
    <property type="entry name" value="U3 SMALL NUCLEOLAR RNA-ASSOCIATED PROTEIN 15 HOMOLOG"/>
    <property type="match status" value="1"/>
</dbReference>
<dbReference type="GO" id="GO:0005730">
    <property type="term" value="C:nucleolus"/>
    <property type="evidence" value="ECO:0007669"/>
    <property type="project" value="InterPro"/>
</dbReference>
<dbReference type="RefSeq" id="XP_007912344.1">
    <property type="nucleotide sequence ID" value="XM_007914153.1"/>
</dbReference>
<dbReference type="EMBL" id="KB932886">
    <property type="protein sequence ID" value="EOO02903.1"/>
    <property type="molecule type" value="Genomic_DNA"/>
</dbReference>
<keyword evidence="4" id="KW-0677">Repeat</keyword>
<dbReference type="GO" id="GO:0045943">
    <property type="term" value="P:positive regulation of transcription by RNA polymerase I"/>
    <property type="evidence" value="ECO:0007669"/>
    <property type="project" value="TreeGrafter"/>
</dbReference>
<keyword evidence="5" id="KW-0539">Nucleus</keyword>
<dbReference type="AlphaFoldDB" id="R8BU51"/>
<dbReference type="HOGENOM" id="CLU_1636599_0_0_1"/>
<reference evidence="9" key="1">
    <citation type="journal article" date="2013" name="Genome Announc.">
        <title>Draft genome sequence of the ascomycete Phaeoacremonium aleophilum strain UCR-PA7, a causal agent of the esca disease complex in grapevines.</title>
        <authorList>
            <person name="Blanco-Ulate B."/>
            <person name="Rolshausen P."/>
            <person name="Cantu D."/>
        </authorList>
    </citation>
    <scope>NUCLEOTIDE SEQUENCE [LARGE SCALE GENOMIC DNA]</scope>
    <source>
        <strain evidence="9">UCR-PA7</strain>
    </source>
</reference>
<feature type="region of interest" description="Disordered" evidence="6">
    <location>
        <begin position="1"/>
        <end position="29"/>
    </location>
</feature>
<sequence length="162" mass="17704">MSALGEGVDFVIGGEGETRPKPGKARERRWQRDLRQGRYGAALDGVLDPAAKDRSPLNVLTLLVALRHRGALRDALEGRDEATVQPVLRWVCAHVIDPRYVSVCVDVGLHLLDLYAEFVGGSAELADGFRLLRRRVSREVERSQIACQTGGMVQSLIMSGAA</sequence>
<keyword evidence="3" id="KW-0853">WD repeat</keyword>
<evidence type="ECO:0000256" key="4">
    <source>
        <dbReference type="ARBA" id="ARBA00022737"/>
    </source>
</evidence>
<feature type="compositionally biased region" description="Basic and acidic residues" evidence="6">
    <location>
        <begin position="16"/>
        <end position="29"/>
    </location>
</feature>
<dbReference type="OrthoDB" id="431715at2759"/>
<accession>R8BU51</accession>
<dbReference type="GO" id="GO:0006364">
    <property type="term" value="P:rRNA processing"/>
    <property type="evidence" value="ECO:0007669"/>
    <property type="project" value="UniProtKB-KW"/>
</dbReference>
<keyword evidence="2" id="KW-0698">rRNA processing</keyword>
<proteinExistence type="predicted"/>
<dbReference type="Pfam" id="PF09384">
    <property type="entry name" value="UTP15_C"/>
    <property type="match status" value="1"/>
</dbReference>
<dbReference type="GeneID" id="19321735"/>
<evidence type="ECO:0000313" key="8">
    <source>
        <dbReference type="EMBL" id="EOO02903.1"/>
    </source>
</evidence>
<evidence type="ECO:0000256" key="1">
    <source>
        <dbReference type="ARBA" id="ARBA00004123"/>
    </source>
</evidence>
<dbReference type="PANTHER" id="PTHR19924">
    <property type="entry name" value="UTP15 U3 SMALL NUCLEOLAR RNA-ASSOCIATED PROTEIN 15 FAMILY MEMBER"/>
    <property type="match status" value="1"/>
</dbReference>
<name>R8BU51_PHAM7</name>
<evidence type="ECO:0000256" key="5">
    <source>
        <dbReference type="ARBA" id="ARBA00023242"/>
    </source>
</evidence>
<evidence type="ECO:0000259" key="7">
    <source>
        <dbReference type="Pfam" id="PF09384"/>
    </source>
</evidence>
<evidence type="ECO:0000313" key="9">
    <source>
        <dbReference type="Proteomes" id="UP000014074"/>
    </source>
</evidence>
<dbReference type="Proteomes" id="UP000014074">
    <property type="component" value="Unassembled WGS sequence"/>
</dbReference>
<dbReference type="InterPro" id="IPR018983">
    <property type="entry name" value="U3_snoRNA-assocProt_15_C"/>
</dbReference>
<evidence type="ECO:0000256" key="6">
    <source>
        <dbReference type="SAM" id="MobiDB-lite"/>
    </source>
</evidence>
<evidence type="ECO:0000256" key="3">
    <source>
        <dbReference type="ARBA" id="ARBA00022574"/>
    </source>
</evidence>
<dbReference type="eggNOG" id="KOG0310">
    <property type="taxonomic scope" value="Eukaryota"/>
</dbReference>
<keyword evidence="9" id="KW-1185">Reference proteome</keyword>
<dbReference type="KEGG" id="tmn:UCRPA7_1573"/>